<comment type="caution">
    <text evidence="1">The sequence shown here is derived from an EMBL/GenBank/DDBJ whole genome shotgun (WGS) entry which is preliminary data.</text>
</comment>
<protein>
    <submittedName>
        <fullName evidence="1">Uncharacterized protein</fullName>
    </submittedName>
</protein>
<reference evidence="1" key="1">
    <citation type="journal article" date="2015" name="Nature">
        <title>Complex archaea that bridge the gap between prokaryotes and eukaryotes.</title>
        <authorList>
            <person name="Spang A."/>
            <person name="Saw J.H."/>
            <person name="Jorgensen S.L."/>
            <person name="Zaremba-Niedzwiedzka K."/>
            <person name="Martijn J."/>
            <person name="Lind A.E."/>
            <person name="van Eijk R."/>
            <person name="Schleper C."/>
            <person name="Guy L."/>
            <person name="Ettema T.J."/>
        </authorList>
    </citation>
    <scope>NUCLEOTIDE SEQUENCE</scope>
</reference>
<proteinExistence type="predicted"/>
<accession>A0A0F9G3G7</accession>
<gene>
    <name evidence="1" type="ORF">LCGC14_2231220</name>
</gene>
<name>A0A0F9G3G7_9ZZZZ</name>
<evidence type="ECO:0000313" key="1">
    <source>
        <dbReference type="EMBL" id="KKL57857.1"/>
    </source>
</evidence>
<sequence>MVPRIVSMLLIVAIAVVNKWKTGLLKRQKHSVSSKGVSLTLGLLSYYVKPIANYWSYLLVTEPPPIHRECGRRHWEGACPQESFMKQNVWNKLSILAGWVIPRSNGHGPKG</sequence>
<organism evidence="1">
    <name type="scientific">marine sediment metagenome</name>
    <dbReference type="NCBI Taxonomy" id="412755"/>
    <lineage>
        <taxon>unclassified sequences</taxon>
        <taxon>metagenomes</taxon>
        <taxon>ecological metagenomes</taxon>
    </lineage>
</organism>
<dbReference type="EMBL" id="LAZR01030020">
    <property type="protein sequence ID" value="KKL57857.1"/>
    <property type="molecule type" value="Genomic_DNA"/>
</dbReference>
<dbReference type="AlphaFoldDB" id="A0A0F9G3G7"/>